<evidence type="ECO:0000256" key="2">
    <source>
        <dbReference type="ARBA" id="ARBA00012438"/>
    </source>
</evidence>
<keyword evidence="5" id="KW-0808">Transferase</keyword>
<dbReference type="STRING" id="474950.SAMN05421771_3812"/>
<name>A0A1I6MYX6_9BACT</name>
<organism evidence="5 6">
    <name type="scientific">Granulicella pectinivorans</name>
    <dbReference type="NCBI Taxonomy" id="474950"/>
    <lineage>
        <taxon>Bacteria</taxon>
        <taxon>Pseudomonadati</taxon>
        <taxon>Acidobacteriota</taxon>
        <taxon>Terriglobia</taxon>
        <taxon>Terriglobales</taxon>
        <taxon>Acidobacteriaceae</taxon>
        <taxon>Granulicella</taxon>
    </lineage>
</organism>
<dbReference type="GO" id="GO:0000155">
    <property type="term" value="F:phosphorelay sensor kinase activity"/>
    <property type="evidence" value="ECO:0007669"/>
    <property type="project" value="InterPro"/>
</dbReference>
<dbReference type="EC" id="2.7.13.3" evidence="2"/>
<keyword evidence="3" id="KW-0597">Phosphoprotein</keyword>
<dbReference type="PANTHER" id="PTHR43102">
    <property type="entry name" value="SLR1143 PROTEIN"/>
    <property type="match status" value="1"/>
</dbReference>
<dbReference type="SMART" id="SM00388">
    <property type="entry name" value="HisKA"/>
    <property type="match status" value="1"/>
</dbReference>
<dbReference type="CDD" id="cd00082">
    <property type="entry name" value="HisKA"/>
    <property type="match status" value="1"/>
</dbReference>
<dbReference type="Proteomes" id="UP000199024">
    <property type="component" value="Unassembled WGS sequence"/>
</dbReference>
<dbReference type="InterPro" id="IPR005467">
    <property type="entry name" value="His_kinase_dom"/>
</dbReference>
<dbReference type="PANTHER" id="PTHR43102:SF2">
    <property type="entry name" value="GAF DOMAIN-CONTAINING PROTEIN"/>
    <property type="match status" value="1"/>
</dbReference>
<dbReference type="InterPro" id="IPR003661">
    <property type="entry name" value="HisK_dim/P_dom"/>
</dbReference>
<dbReference type="SUPFAM" id="SSF55781">
    <property type="entry name" value="GAF domain-like"/>
    <property type="match status" value="1"/>
</dbReference>
<dbReference type="Gene3D" id="3.30.450.40">
    <property type="match status" value="1"/>
</dbReference>
<protein>
    <recommendedName>
        <fullName evidence="2">histidine kinase</fullName>
        <ecNumber evidence="2">2.7.13.3</ecNumber>
    </recommendedName>
</protein>
<keyword evidence="5" id="KW-0418">Kinase</keyword>
<sequence>MSVVYQTKKGGATPPLSEETRLAALDAYSILDSLPEQGYDDITALASFICGTPISLVSLVASDRQWFKSKLGLGVSETPRNQSFCACTIPTAQPLIVEDARLDPRFANNPLVLGDPNIRFYAGAPIIAPGGHILGTVCVIDTQPRTLTDAQLKALESLARQVMALLELRRTIEANARAAETMRTVEKLAVVGRLASAVAHEINNPLQSMTNLLHLAGSAPTEPLKDVYLAQTLDELARVSHTIRQTLRFHRQSESPVPTRLGELVESVLELFRVRLEQCRIAVNVSDRQKRTLLCYRADMHQVIANLVSNAFDALAASPSPRIEVRIRDTVSPSTGTAGIRLIVADNGTGMDALTQSRLFEPFHSTKAPRGTGLGLWVSKGVLDKHHAALSIQTSQSPTRHGTVFSIFLPFAD</sequence>
<dbReference type="Gene3D" id="1.10.287.130">
    <property type="match status" value="1"/>
</dbReference>
<dbReference type="InterPro" id="IPR004358">
    <property type="entry name" value="Sig_transdc_His_kin-like_C"/>
</dbReference>
<evidence type="ECO:0000313" key="5">
    <source>
        <dbReference type="EMBL" id="SFS20768.1"/>
    </source>
</evidence>
<proteinExistence type="predicted"/>
<evidence type="ECO:0000256" key="1">
    <source>
        <dbReference type="ARBA" id="ARBA00000085"/>
    </source>
</evidence>
<dbReference type="OrthoDB" id="110541at2"/>
<reference evidence="5 6" key="1">
    <citation type="submission" date="2016-10" db="EMBL/GenBank/DDBJ databases">
        <authorList>
            <person name="de Groot N.N."/>
        </authorList>
    </citation>
    <scope>NUCLEOTIDE SEQUENCE [LARGE SCALE GENOMIC DNA]</scope>
    <source>
        <strain evidence="5 6">DSM 21001</strain>
    </source>
</reference>
<feature type="domain" description="Histidine kinase" evidence="4">
    <location>
        <begin position="197"/>
        <end position="413"/>
    </location>
</feature>
<dbReference type="InterPro" id="IPR003018">
    <property type="entry name" value="GAF"/>
</dbReference>
<dbReference type="RefSeq" id="WP_089842636.1">
    <property type="nucleotide sequence ID" value="NZ_FOZL01000002.1"/>
</dbReference>
<dbReference type="EMBL" id="FOZL01000002">
    <property type="protein sequence ID" value="SFS20768.1"/>
    <property type="molecule type" value="Genomic_DNA"/>
</dbReference>
<dbReference type="Pfam" id="PF01590">
    <property type="entry name" value="GAF"/>
    <property type="match status" value="1"/>
</dbReference>
<dbReference type="Gene3D" id="3.30.565.10">
    <property type="entry name" value="Histidine kinase-like ATPase, C-terminal domain"/>
    <property type="match status" value="1"/>
</dbReference>
<dbReference type="InterPro" id="IPR036097">
    <property type="entry name" value="HisK_dim/P_sf"/>
</dbReference>
<dbReference type="PRINTS" id="PR00344">
    <property type="entry name" value="BCTRLSENSOR"/>
</dbReference>
<dbReference type="Pfam" id="PF00512">
    <property type="entry name" value="HisKA"/>
    <property type="match status" value="1"/>
</dbReference>
<dbReference type="AlphaFoldDB" id="A0A1I6MYX6"/>
<dbReference type="InterPro" id="IPR036890">
    <property type="entry name" value="HATPase_C_sf"/>
</dbReference>
<dbReference type="InterPro" id="IPR029016">
    <property type="entry name" value="GAF-like_dom_sf"/>
</dbReference>
<dbReference type="SMART" id="SM00065">
    <property type="entry name" value="GAF"/>
    <property type="match status" value="1"/>
</dbReference>
<evidence type="ECO:0000256" key="3">
    <source>
        <dbReference type="ARBA" id="ARBA00022553"/>
    </source>
</evidence>
<dbReference type="InterPro" id="IPR003594">
    <property type="entry name" value="HATPase_dom"/>
</dbReference>
<dbReference type="SMART" id="SM00387">
    <property type="entry name" value="HATPase_c"/>
    <property type="match status" value="1"/>
</dbReference>
<gene>
    <name evidence="5" type="ORF">SAMN05421771_3812</name>
</gene>
<evidence type="ECO:0000259" key="4">
    <source>
        <dbReference type="PROSITE" id="PS50109"/>
    </source>
</evidence>
<dbReference type="Pfam" id="PF02518">
    <property type="entry name" value="HATPase_c"/>
    <property type="match status" value="1"/>
</dbReference>
<dbReference type="PROSITE" id="PS50109">
    <property type="entry name" value="HIS_KIN"/>
    <property type="match status" value="1"/>
</dbReference>
<evidence type="ECO:0000313" key="6">
    <source>
        <dbReference type="Proteomes" id="UP000199024"/>
    </source>
</evidence>
<dbReference type="SUPFAM" id="SSF47384">
    <property type="entry name" value="Homodimeric domain of signal transducing histidine kinase"/>
    <property type="match status" value="1"/>
</dbReference>
<dbReference type="SUPFAM" id="SSF55874">
    <property type="entry name" value="ATPase domain of HSP90 chaperone/DNA topoisomerase II/histidine kinase"/>
    <property type="match status" value="1"/>
</dbReference>
<accession>A0A1I6MYX6</accession>
<comment type="catalytic activity">
    <reaction evidence="1">
        <text>ATP + protein L-histidine = ADP + protein N-phospho-L-histidine.</text>
        <dbReference type="EC" id="2.7.13.3"/>
    </reaction>
</comment>
<keyword evidence="6" id="KW-1185">Reference proteome</keyword>